<dbReference type="Proteomes" id="UP000192328">
    <property type="component" value="Unassembled WGS sequence"/>
</dbReference>
<keyword evidence="2" id="KW-1185">Reference proteome</keyword>
<sequence length="732" mass="76488">MNTRGTGNQVSLRAVFSFLVILVMMMLSAGGAAAEQTETHTHEGWTAVEALPTESGSYYLTKDIEITSAWKISSGMNITLCLNDHSITMTAAGLGIIIDGGTLNLYDCGTTAHSYTTDTWPAVIGSGSGTFTGGYITHAAGKNGPAIRINKGEFSMYGGTLIGNNNVSDQYYSGAVDMDAGTFNLYNGTIAGNQGSRRLGGGAVYKTGGTMNIYGGEIRHNYAESGGGVLSYGGTTIMRGGSIHHNTGYAAGGFFIAEGTVSMSGGSIADNSATNIGGMVVNGTFNMSGGSITGNTDSSDYGCICIGGTMNLSGGSIKGNTSKYGAVKDEGTLCISGNPVVAGNKAPNGNEMNVYLPGGKTVLVTGAMTDGASVGITTETAPTAGNPVKFGVKYKANNTESPDKWFSSDKGFDVLVMNDTADQDAYLAAKVTLTYDGNGADSGDVPAAQTVTHGTAVTVAGAGTLKKAGSIFDHWTTVPEEGRNTFAPGDEISLEGNKTLYASWLTGYTVTWQNGDGSVLDEKEVKEGDPQPTTDKIPAKKPDEQYTYTFTGWAEPVIDENGNRVYKPEFSTQPREYTVTFADDDGSPLKEITVEYGKTPVVQPPEKKERETSTYTFAGWSDGTNTYPPDAELPAVKKDVTYKAVYTVTAKPTAAPVPGLAAAPTASPTVIPTAIPKVTAAPTTAPEPTVTPKPVPKTGDREDVLLWAEILALCLAMLVVLWAVRSGQRRKQ</sequence>
<organism evidence="1 2">
    <name type="scientific">Aristaeella lactis</name>
    <dbReference type="NCBI Taxonomy" id="3046383"/>
    <lineage>
        <taxon>Bacteria</taxon>
        <taxon>Bacillati</taxon>
        <taxon>Bacillota</taxon>
        <taxon>Clostridia</taxon>
        <taxon>Eubacteriales</taxon>
        <taxon>Aristaeellaceae</taxon>
        <taxon>Aristaeella</taxon>
    </lineage>
</organism>
<dbReference type="EMBL" id="FWXZ01000002">
    <property type="protein sequence ID" value="SMC52068.1"/>
    <property type="molecule type" value="Genomic_DNA"/>
</dbReference>
<comment type="caution">
    <text evidence="1">The sequence shown here is derived from an EMBL/GenBank/DDBJ whole genome shotgun (WGS) entry which is preliminary data.</text>
</comment>
<accession>A0AC61PK58</accession>
<reference evidence="1" key="1">
    <citation type="submission" date="2017-04" db="EMBL/GenBank/DDBJ databases">
        <authorList>
            <person name="Varghese N."/>
            <person name="Submissions S."/>
        </authorList>
    </citation>
    <scope>NUCLEOTIDE SEQUENCE</scope>
    <source>
        <strain evidence="1">WTE2008</strain>
    </source>
</reference>
<gene>
    <name evidence="1" type="ORF">SAMN06297397_1202</name>
</gene>
<proteinExistence type="predicted"/>
<evidence type="ECO:0000313" key="2">
    <source>
        <dbReference type="Proteomes" id="UP000192328"/>
    </source>
</evidence>
<name>A0AC61PK58_9FIRM</name>
<protein>
    <submittedName>
        <fullName evidence="1">Repeat domain (List_Bact_rpt)</fullName>
    </submittedName>
</protein>
<evidence type="ECO:0000313" key="1">
    <source>
        <dbReference type="EMBL" id="SMC52068.1"/>
    </source>
</evidence>